<dbReference type="eggNOG" id="ENOG502RQ8G">
    <property type="taxonomic scope" value="Eukaryota"/>
</dbReference>
<dbReference type="RefSeq" id="XP_006684970.1">
    <property type="nucleotide sequence ID" value="XM_006684907.1"/>
</dbReference>
<dbReference type="HOGENOM" id="CLU_133399_0_0_1"/>
<dbReference type="OrthoDB" id="4074735at2759"/>
<accession>G3B007</accession>
<protein>
    <submittedName>
        <fullName evidence="1">Uncharacterized protein</fullName>
    </submittedName>
</protein>
<dbReference type="EMBL" id="GL996514">
    <property type="protein sequence ID" value="EGV65284.1"/>
    <property type="molecule type" value="Genomic_DNA"/>
</dbReference>
<dbReference type="GO" id="GO:0071986">
    <property type="term" value="C:Ragulator complex"/>
    <property type="evidence" value="ECO:0007669"/>
    <property type="project" value="InterPro"/>
</dbReference>
<gene>
    <name evidence="1" type="ORF">CANTEDRAFT_102923</name>
</gene>
<dbReference type="KEGG" id="cten:18245592"/>
<dbReference type="InterPro" id="IPR020233">
    <property type="entry name" value="Slm4"/>
</dbReference>
<organism evidence="2">
    <name type="scientific">Candida tenuis (strain ATCC 10573 / BCRC 21748 / CBS 615 / JCM 9827 / NBRC 10315 / NRRL Y-1498 / VKM Y-70)</name>
    <name type="common">Yeast</name>
    <name type="synonym">Yamadazyma tenuis</name>
    <dbReference type="NCBI Taxonomy" id="590646"/>
    <lineage>
        <taxon>Eukaryota</taxon>
        <taxon>Fungi</taxon>
        <taxon>Dikarya</taxon>
        <taxon>Ascomycota</taxon>
        <taxon>Saccharomycotina</taxon>
        <taxon>Pichiomycetes</taxon>
        <taxon>Debaryomycetaceae</taxon>
        <taxon>Yamadazyma</taxon>
    </lineage>
</organism>
<evidence type="ECO:0000313" key="1">
    <source>
        <dbReference type="EMBL" id="EGV65284.1"/>
    </source>
</evidence>
<reference evidence="1 2" key="1">
    <citation type="journal article" date="2011" name="Proc. Natl. Acad. Sci. U.S.A.">
        <title>Comparative genomics of xylose-fermenting fungi for enhanced biofuel production.</title>
        <authorList>
            <person name="Wohlbach D.J."/>
            <person name="Kuo A."/>
            <person name="Sato T.K."/>
            <person name="Potts K.M."/>
            <person name="Salamov A.A."/>
            <person name="LaButti K.M."/>
            <person name="Sun H."/>
            <person name="Clum A."/>
            <person name="Pangilinan J.L."/>
            <person name="Lindquist E.A."/>
            <person name="Lucas S."/>
            <person name="Lapidus A."/>
            <person name="Jin M."/>
            <person name="Gunawan C."/>
            <person name="Balan V."/>
            <person name="Dale B.E."/>
            <person name="Jeffries T.W."/>
            <person name="Zinkel R."/>
            <person name="Barry K.W."/>
            <person name="Grigoriev I.V."/>
            <person name="Gasch A.P."/>
        </authorList>
    </citation>
    <scope>NUCLEOTIDE SEQUENCE [LARGE SCALE GENOMIC DNA]</scope>
    <source>
        <strain evidence="2">ATCC 10573 / BCRC 21748 / CBS 615 / JCM 9827 / NBRC 10315 / NRRL Y-1498 / VKM Y-70</strain>
    </source>
</reference>
<dbReference type="GO" id="GO:0007165">
    <property type="term" value="P:signal transduction"/>
    <property type="evidence" value="ECO:0007669"/>
    <property type="project" value="InterPro"/>
</dbReference>
<proteinExistence type="predicted"/>
<dbReference type="GeneID" id="18245592"/>
<sequence length="141" mass="15281">MLQSKQISRVLCQGLKPVPVTSSSPSQTESSLAAPISVSLLSSKGVPLSTVIKADSQLTIDNIKIYSLLAFNNYDSREAWCLVKVDSELRLVMGKLQLTQETEENKMYVVVLYDSSLPDAIAKAKLDGLTEALNTGLEGFS</sequence>
<dbReference type="Pfam" id="PF16818">
    <property type="entry name" value="SLM4"/>
    <property type="match status" value="1"/>
</dbReference>
<keyword evidence="2" id="KW-1185">Reference proteome</keyword>
<evidence type="ECO:0000313" key="2">
    <source>
        <dbReference type="Proteomes" id="UP000000707"/>
    </source>
</evidence>
<name>G3B007_CANTC</name>
<dbReference type="AlphaFoldDB" id="G3B007"/>
<dbReference type="Proteomes" id="UP000000707">
    <property type="component" value="Unassembled WGS sequence"/>
</dbReference>